<proteinExistence type="predicted"/>
<organism evidence="2 3">
    <name type="scientific">Paraburkholderia tropica</name>
    <dbReference type="NCBI Taxonomy" id="92647"/>
    <lineage>
        <taxon>Bacteria</taxon>
        <taxon>Pseudomonadati</taxon>
        <taxon>Pseudomonadota</taxon>
        <taxon>Betaproteobacteria</taxon>
        <taxon>Burkholderiales</taxon>
        <taxon>Burkholderiaceae</taxon>
        <taxon>Paraburkholderia</taxon>
    </lineage>
</organism>
<feature type="domain" description="Phasin" evidence="1">
    <location>
        <begin position="17"/>
        <end position="105"/>
    </location>
</feature>
<name>A0AAQ1GCI0_9BURK</name>
<evidence type="ECO:0000313" key="2">
    <source>
        <dbReference type="EMBL" id="SEJ18946.1"/>
    </source>
</evidence>
<dbReference type="EMBL" id="FNZM01000003">
    <property type="protein sequence ID" value="SEJ18946.1"/>
    <property type="molecule type" value="Genomic_DNA"/>
</dbReference>
<evidence type="ECO:0000259" key="1">
    <source>
        <dbReference type="Pfam" id="PF09361"/>
    </source>
</evidence>
<sequence>MTVSAPEHLRANYASGVATWFALITPAWQGAEAVIALNMQAARAALNENEAAFKCALQTGSPVEFFTQQVSASQQLAAKSLSYSRHLFDIATKTQAAWTEVVQAQATQQERGLKALTDQFSQHAPAGSEAFIAAMRSTFSAFGNAAESIRGMTRQAIEATQGQFDTAAATASAAAKQ</sequence>
<dbReference type="InterPro" id="IPR018968">
    <property type="entry name" value="Phasin"/>
</dbReference>
<dbReference type="InterPro" id="IPR010127">
    <property type="entry name" value="Phasin_subfam-1"/>
</dbReference>
<accession>A0AAQ1GCI0</accession>
<dbReference type="NCBIfam" id="TIGR01841">
    <property type="entry name" value="phasin"/>
    <property type="match status" value="1"/>
</dbReference>
<comment type="caution">
    <text evidence="2">The sequence shown here is derived from an EMBL/GenBank/DDBJ whole genome shotgun (WGS) entry which is preliminary data.</text>
</comment>
<gene>
    <name evidence="2" type="ORF">SAMN05216550_10397</name>
</gene>
<reference evidence="2 3" key="1">
    <citation type="submission" date="2016-10" db="EMBL/GenBank/DDBJ databases">
        <authorList>
            <person name="Varghese N."/>
            <person name="Submissions S."/>
        </authorList>
    </citation>
    <scope>NUCLEOTIDE SEQUENCE [LARGE SCALE GENOMIC DNA]</scope>
    <source>
        <strain evidence="2 3">LMG 22274</strain>
    </source>
</reference>
<dbReference type="Pfam" id="PF09361">
    <property type="entry name" value="Phasin_2"/>
    <property type="match status" value="1"/>
</dbReference>
<dbReference type="Proteomes" id="UP000183529">
    <property type="component" value="Unassembled WGS sequence"/>
</dbReference>
<dbReference type="RefSeq" id="WP_074981867.1">
    <property type="nucleotide sequence ID" value="NZ_CADFGN010000001.1"/>
</dbReference>
<evidence type="ECO:0000313" key="3">
    <source>
        <dbReference type="Proteomes" id="UP000183529"/>
    </source>
</evidence>
<dbReference type="AlphaFoldDB" id="A0AAQ1GCI0"/>
<protein>
    <submittedName>
        <fullName evidence="2">Phasin family protein</fullName>
    </submittedName>
</protein>